<name>A0ABN8LHE2_9CNID</name>
<dbReference type="InterPro" id="IPR036719">
    <property type="entry name" value="Neuro-gated_channel_TM_sf"/>
</dbReference>
<dbReference type="Proteomes" id="UP001159427">
    <property type="component" value="Unassembled WGS sequence"/>
</dbReference>
<comment type="caution">
    <text evidence="3">The sequence shown here is derived from an EMBL/GenBank/DDBJ whole genome shotgun (WGS) entry which is preliminary data.</text>
</comment>
<dbReference type="InterPro" id="IPR038050">
    <property type="entry name" value="Neuro_actylchol_rec"/>
</dbReference>
<dbReference type="SUPFAM" id="SSF90112">
    <property type="entry name" value="Neurotransmitter-gated ion-channel transmembrane pore"/>
    <property type="match status" value="1"/>
</dbReference>
<keyword evidence="4" id="KW-1185">Reference proteome</keyword>
<keyword evidence="1" id="KW-0472">Membrane</keyword>
<evidence type="ECO:0000313" key="4">
    <source>
        <dbReference type="Proteomes" id="UP001159427"/>
    </source>
</evidence>
<dbReference type="CDD" id="cd19051">
    <property type="entry name" value="LGIC_TM_cation"/>
    <property type="match status" value="1"/>
</dbReference>
<evidence type="ECO:0000256" key="1">
    <source>
        <dbReference type="SAM" id="Phobius"/>
    </source>
</evidence>
<evidence type="ECO:0000313" key="3">
    <source>
        <dbReference type="EMBL" id="CAH3016542.1"/>
    </source>
</evidence>
<keyword evidence="1" id="KW-0812">Transmembrane</keyword>
<accession>A0ABN8LHE2</accession>
<organism evidence="3 4">
    <name type="scientific">Porites evermanni</name>
    <dbReference type="NCBI Taxonomy" id="104178"/>
    <lineage>
        <taxon>Eukaryota</taxon>
        <taxon>Metazoa</taxon>
        <taxon>Cnidaria</taxon>
        <taxon>Anthozoa</taxon>
        <taxon>Hexacorallia</taxon>
        <taxon>Scleractinia</taxon>
        <taxon>Fungiina</taxon>
        <taxon>Poritidae</taxon>
        <taxon>Porites</taxon>
    </lineage>
</organism>
<keyword evidence="1" id="KW-1133">Transmembrane helix</keyword>
<proteinExistence type="predicted"/>
<evidence type="ECO:0000259" key="2">
    <source>
        <dbReference type="Pfam" id="PF02932"/>
    </source>
</evidence>
<protein>
    <recommendedName>
        <fullName evidence="2">Neurotransmitter-gated ion-channel transmembrane domain-containing protein</fullName>
    </recommendedName>
</protein>
<dbReference type="Pfam" id="PF02932">
    <property type="entry name" value="Neur_chan_memb"/>
    <property type="match status" value="1"/>
</dbReference>
<dbReference type="Gene3D" id="1.20.58.390">
    <property type="entry name" value="Neurotransmitter-gated ion-channel transmembrane domain"/>
    <property type="match status" value="1"/>
</dbReference>
<feature type="transmembrane region" description="Helical" evidence="1">
    <location>
        <begin position="22"/>
        <end position="44"/>
    </location>
</feature>
<reference evidence="3 4" key="1">
    <citation type="submission" date="2022-05" db="EMBL/GenBank/DDBJ databases">
        <authorList>
            <consortium name="Genoscope - CEA"/>
            <person name="William W."/>
        </authorList>
    </citation>
    <scope>NUCLEOTIDE SEQUENCE [LARGE SCALE GENOMIC DNA]</scope>
</reference>
<dbReference type="EMBL" id="CALNXI010000043">
    <property type="protein sequence ID" value="CAH3016542.1"/>
    <property type="molecule type" value="Genomic_DNA"/>
</dbReference>
<dbReference type="InterPro" id="IPR006029">
    <property type="entry name" value="Neurotrans-gated_channel_TM"/>
</dbReference>
<feature type="domain" description="Neurotransmitter-gated ion-channel transmembrane" evidence="2">
    <location>
        <begin position="1"/>
        <end position="281"/>
    </location>
</feature>
<sequence>MTVFMLLVADIMPSTSEVIPVISIYFSGTIFEVALALLATCIILKCHFQDPSLSDMPIWVRHVVFKWMAPLLRFKLPKNRKPKRINITDMYSVITEVTESTPNNKVYGQKVPKNMVASSNEALFPRSNEINQSIVRQLSYLNLVNGNHRSSQTVNRQVDQGLRSRLTVTHAEDWCRPSTTASLCSNENRDEQHNSVTCVVTEPPTVNSSDKRMDELLKMQTKLLEYPWGRGWEYVQMLANVATENEQLKEKKYEWSLVASIFDQAFRIAFLIMIFLSTLSIL</sequence>
<gene>
    <name evidence="3" type="ORF">PEVE_00030434</name>
</gene>